<dbReference type="EnsemblMetazoa" id="XM_031925163">
    <property type="protein sequence ID" value="XP_031781023"/>
    <property type="gene ID" value="LOC116416467"/>
</dbReference>
<dbReference type="InParanoid" id="A0A7M7Q7B2"/>
<accession>A0A7M7Q7B2</accession>
<evidence type="ECO:0000313" key="1">
    <source>
        <dbReference type="EnsemblMetazoa" id="XP_031781023"/>
    </source>
</evidence>
<dbReference type="SUPFAM" id="SSF53098">
    <property type="entry name" value="Ribonuclease H-like"/>
    <property type="match status" value="1"/>
</dbReference>
<dbReference type="PANTHER" id="PTHR33568:SF3">
    <property type="entry name" value="DNA-DIRECTED DNA POLYMERASE"/>
    <property type="match status" value="1"/>
</dbReference>
<dbReference type="GO" id="GO:0003676">
    <property type="term" value="F:nucleic acid binding"/>
    <property type="evidence" value="ECO:0007669"/>
    <property type="project" value="InterPro"/>
</dbReference>
<dbReference type="Proteomes" id="UP000002358">
    <property type="component" value="Unassembled WGS sequence"/>
</dbReference>
<dbReference type="InterPro" id="IPR012337">
    <property type="entry name" value="RNaseH-like_sf"/>
</dbReference>
<dbReference type="InterPro" id="IPR036397">
    <property type="entry name" value="RNaseH_sf"/>
</dbReference>
<keyword evidence="2" id="KW-1185">Reference proteome</keyword>
<dbReference type="OrthoDB" id="6751099at2759"/>
<dbReference type="RefSeq" id="XP_031781023.1">
    <property type="nucleotide sequence ID" value="XM_031925163.1"/>
</dbReference>
<evidence type="ECO:0000313" key="2">
    <source>
        <dbReference type="Proteomes" id="UP000002358"/>
    </source>
</evidence>
<dbReference type="AlphaFoldDB" id="A0A7M7Q7B2"/>
<sequence>MHPLPRNRRYFGRCGFCGDREYVLTEEPVKKLIDIALTPRTRFAKVICIAHNPQGFDTQFIFKHIVELYTDRPATPSVIMNGSKIILMEIMDVKFIDSLNYFHMPFNSLPNAYGLPELEKDVFPYLFNIPENQNYIGPVPSLESYAPDTMSINQMSKFLEWYNEQTLNNYIFTIQQLLSKRNCEVL</sequence>
<reference evidence="1" key="1">
    <citation type="submission" date="2021-01" db="UniProtKB">
        <authorList>
            <consortium name="EnsemblMetazoa"/>
        </authorList>
    </citation>
    <scope>IDENTIFICATION</scope>
</reference>
<dbReference type="KEGG" id="nvi:116416467"/>
<dbReference type="Gene3D" id="3.30.420.10">
    <property type="entry name" value="Ribonuclease H-like superfamily/Ribonuclease H"/>
    <property type="match status" value="1"/>
</dbReference>
<name>A0A7M7Q7B2_NASVI</name>
<protein>
    <recommendedName>
        <fullName evidence="3">DNA-directed DNA polymerase</fullName>
    </recommendedName>
</protein>
<proteinExistence type="predicted"/>
<evidence type="ECO:0008006" key="3">
    <source>
        <dbReference type="Google" id="ProtNLM"/>
    </source>
</evidence>
<organism evidence="1 2">
    <name type="scientific">Nasonia vitripennis</name>
    <name type="common">Parasitic wasp</name>
    <dbReference type="NCBI Taxonomy" id="7425"/>
    <lineage>
        <taxon>Eukaryota</taxon>
        <taxon>Metazoa</taxon>
        <taxon>Ecdysozoa</taxon>
        <taxon>Arthropoda</taxon>
        <taxon>Hexapoda</taxon>
        <taxon>Insecta</taxon>
        <taxon>Pterygota</taxon>
        <taxon>Neoptera</taxon>
        <taxon>Endopterygota</taxon>
        <taxon>Hymenoptera</taxon>
        <taxon>Apocrita</taxon>
        <taxon>Proctotrupomorpha</taxon>
        <taxon>Chalcidoidea</taxon>
        <taxon>Pteromalidae</taxon>
        <taxon>Pteromalinae</taxon>
        <taxon>Nasonia</taxon>
    </lineage>
</organism>
<dbReference type="GeneID" id="116416467"/>
<dbReference type="PANTHER" id="PTHR33568">
    <property type="entry name" value="DNA POLYMERASE"/>
    <property type="match status" value="1"/>
</dbReference>